<sequence>MRIQNRTVKAAAVAALALWLAGCTASPADTGGNDASAELPIPTSKAEAVAQTRDKLVEDRSVYLDDQEDSIVDFYITVTKDNLTAEPPMTWGELNAIHSKAENTEEKKVQVILQEGNAEGPENGLFGYSDTHANGDLTLRGNSTLAAAMKSYKIKLYDEAGQWRGQSTINFVKHAYDFTRIRNKLSFDYFKILPDFTSLRTQFVHLHVKDLTSGDTAFRDYGLYEQIEQPNKRFLKSHGLDSNAQLYKVTSFEFLRYEDELKEADDPEYDEAKFNSILEIKGSNDHKKLLTMLDDINDYSLNFDQVFDKYFDRDNFLTWLAVNILTDNIDTINQNYLLYSPVNSEKFFFLPWDYDGAWGYNDFNREEDRRAPWQRGISNYWSNTLENRFFKNPDNVQQLLDKVAELEKIFTPERTAQMIESYKKVVSPFVRRSPDLDIQRAPIELFDEELKRLETLPSLNARQFRESLENPMPFFLAEPDSSGSETVFQWGASYDLQGDDIKYDFQVAKTPDFRNPISRQTGLQTTSVKLPKLEPGRYFYQVTVTDSKGNSNTAFDIYQDTDDVKYFGVVQFYVE</sequence>
<keyword evidence="2" id="KW-0418">Kinase</keyword>
<keyword evidence="3" id="KW-1185">Reference proteome</keyword>
<gene>
    <name evidence="2" type="ORF">H7B67_11255</name>
</gene>
<comment type="caution">
    <text evidence="2">The sequence shown here is derived from an EMBL/GenBank/DDBJ whole genome shotgun (WGS) entry which is preliminary data.</text>
</comment>
<dbReference type="Gene3D" id="2.60.40.10">
    <property type="entry name" value="Immunoglobulins"/>
    <property type="match status" value="1"/>
</dbReference>
<feature type="signal peptide" evidence="1">
    <location>
        <begin position="1"/>
        <end position="25"/>
    </location>
</feature>
<dbReference type="GO" id="GO:0016301">
    <property type="term" value="F:kinase activity"/>
    <property type="evidence" value="ECO:0007669"/>
    <property type="project" value="UniProtKB-KW"/>
</dbReference>
<feature type="chain" id="PRO_5039168720" evidence="1">
    <location>
        <begin position="26"/>
        <end position="575"/>
    </location>
</feature>
<keyword evidence="2" id="KW-0808">Transferase</keyword>
<dbReference type="RefSeq" id="WP_185119916.1">
    <property type="nucleotide sequence ID" value="NZ_JACJVQ010000007.1"/>
</dbReference>
<dbReference type="EMBL" id="JACJVQ010000007">
    <property type="protein sequence ID" value="MBB6634688.1"/>
    <property type="molecule type" value="Genomic_DNA"/>
</dbReference>
<evidence type="ECO:0000313" key="2">
    <source>
        <dbReference type="EMBL" id="MBB6634688.1"/>
    </source>
</evidence>
<evidence type="ECO:0000256" key="1">
    <source>
        <dbReference type="SAM" id="SignalP"/>
    </source>
</evidence>
<dbReference type="Pfam" id="PF08757">
    <property type="entry name" value="CotH"/>
    <property type="match status" value="1"/>
</dbReference>
<dbReference type="PANTHER" id="PTHR40050">
    <property type="entry name" value="INNER SPORE COAT PROTEIN H"/>
    <property type="match status" value="1"/>
</dbReference>
<dbReference type="Proteomes" id="UP000535838">
    <property type="component" value="Unassembled WGS sequence"/>
</dbReference>
<dbReference type="PANTHER" id="PTHR40050:SF1">
    <property type="entry name" value="INNER SPORE COAT PROTEIN H"/>
    <property type="match status" value="1"/>
</dbReference>
<name>A0A841SWY5_9BACL</name>
<reference evidence="2 3" key="1">
    <citation type="submission" date="2020-08" db="EMBL/GenBank/DDBJ databases">
        <title>Cohnella phylogeny.</title>
        <authorList>
            <person name="Dunlap C."/>
        </authorList>
    </citation>
    <scope>NUCLEOTIDE SEQUENCE [LARGE SCALE GENOMIC DNA]</scope>
    <source>
        <strain evidence="2 3">DSM 25241</strain>
    </source>
</reference>
<proteinExistence type="predicted"/>
<organism evidence="2 3">
    <name type="scientific">Cohnella thailandensis</name>
    <dbReference type="NCBI Taxonomy" id="557557"/>
    <lineage>
        <taxon>Bacteria</taxon>
        <taxon>Bacillati</taxon>
        <taxon>Bacillota</taxon>
        <taxon>Bacilli</taxon>
        <taxon>Bacillales</taxon>
        <taxon>Paenibacillaceae</taxon>
        <taxon>Cohnella</taxon>
    </lineage>
</organism>
<dbReference type="InterPro" id="IPR013783">
    <property type="entry name" value="Ig-like_fold"/>
</dbReference>
<accession>A0A841SWY5</accession>
<dbReference type="AlphaFoldDB" id="A0A841SWY5"/>
<protein>
    <submittedName>
        <fullName evidence="2">CotH kinase family protein</fullName>
    </submittedName>
</protein>
<dbReference type="InterPro" id="IPR014867">
    <property type="entry name" value="Spore_coat_CotH_CotH2/3/7"/>
</dbReference>
<keyword evidence="1" id="KW-0732">Signal</keyword>
<dbReference type="PROSITE" id="PS51257">
    <property type="entry name" value="PROKAR_LIPOPROTEIN"/>
    <property type="match status" value="1"/>
</dbReference>
<evidence type="ECO:0000313" key="3">
    <source>
        <dbReference type="Proteomes" id="UP000535838"/>
    </source>
</evidence>